<keyword evidence="1" id="KW-1133">Transmembrane helix</keyword>
<accession>A0AA87NQX9</accession>
<dbReference type="EMBL" id="ATFE01000008">
    <property type="protein sequence ID" value="EPF28919.1"/>
    <property type="molecule type" value="Genomic_DNA"/>
</dbReference>
<evidence type="ECO:0000313" key="2">
    <source>
        <dbReference type="EMBL" id="EPF28919.1"/>
    </source>
</evidence>
<dbReference type="AlphaFoldDB" id="A0AA87NQX9"/>
<sequence>MTYSASFSAIFSTIFFWQPIASIVIIIPFKSNRSRSSGMAVISFDFSSVFTCPKHTPREYALSRNNMSSFMRFFIFACRCIFRAPDGFPINRQYFILCNMLAECLSCIFYEYFFKLLCINSCKYAQNRVAAGDAIFQFQIFFEGLFA</sequence>
<feature type="transmembrane region" description="Helical" evidence="1">
    <location>
        <begin position="6"/>
        <end position="29"/>
    </location>
</feature>
<evidence type="ECO:0000256" key="1">
    <source>
        <dbReference type="SAM" id="Phobius"/>
    </source>
</evidence>
<dbReference type="Proteomes" id="UP000014634">
    <property type="component" value="Unassembled WGS sequence"/>
</dbReference>
<keyword evidence="1" id="KW-0812">Transmembrane</keyword>
<reference evidence="2 3" key="1">
    <citation type="submission" date="2013-04" db="EMBL/GenBank/DDBJ databases">
        <title>The Genome Sequence of Treponema medium ATCC 700293.</title>
        <authorList>
            <consortium name="The Broad Institute Genomics Platform"/>
            <person name="Earl A."/>
            <person name="Ward D."/>
            <person name="Feldgarden M."/>
            <person name="Gevers D."/>
            <person name="Leonetti C."/>
            <person name="Blanton J.M."/>
            <person name="Dewhirst F.E."/>
            <person name="Izard J."/>
            <person name="Walker B."/>
            <person name="Young S."/>
            <person name="Zeng Q."/>
            <person name="Gargeya S."/>
            <person name="Fitzgerald M."/>
            <person name="Haas B."/>
            <person name="Abouelleil A."/>
            <person name="Allen A.W."/>
            <person name="Alvarado L."/>
            <person name="Arachchi H.M."/>
            <person name="Berlin A.M."/>
            <person name="Chapman S.B."/>
            <person name="Gainer-Dewar J."/>
            <person name="Goldberg J."/>
            <person name="Griggs A."/>
            <person name="Gujja S."/>
            <person name="Hansen M."/>
            <person name="Howarth C."/>
            <person name="Imamovic A."/>
            <person name="Ireland A."/>
            <person name="Larimer J."/>
            <person name="McCowan C."/>
            <person name="Murphy C."/>
            <person name="Pearson M."/>
            <person name="Poon T.W."/>
            <person name="Priest M."/>
            <person name="Roberts A."/>
            <person name="Saif S."/>
            <person name="Shea T."/>
            <person name="Sisk P."/>
            <person name="Sykes S."/>
            <person name="Wortman J."/>
            <person name="Nusbaum C."/>
            <person name="Birren B."/>
        </authorList>
    </citation>
    <scope>NUCLEOTIDE SEQUENCE [LARGE SCALE GENOMIC DNA]</scope>
    <source>
        <strain evidence="2 3">ATCC 700293</strain>
    </source>
</reference>
<organism evidence="2 3">
    <name type="scientific">Treponema medium ATCC 700293</name>
    <dbReference type="NCBI Taxonomy" id="1125700"/>
    <lineage>
        <taxon>Bacteria</taxon>
        <taxon>Pseudomonadati</taxon>
        <taxon>Spirochaetota</taxon>
        <taxon>Spirochaetia</taxon>
        <taxon>Spirochaetales</taxon>
        <taxon>Treponemataceae</taxon>
        <taxon>Treponema</taxon>
    </lineage>
</organism>
<comment type="caution">
    <text evidence="2">The sequence shown here is derived from an EMBL/GenBank/DDBJ whole genome shotgun (WGS) entry which is preliminary data.</text>
</comment>
<gene>
    <name evidence="2" type="ORF">HMPREF9195_01160</name>
</gene>
<protein>
    <submittedName>
        <fullName evidence="2">Uncharacterized protein</fullName>
    </submittedName>
</protein>
<name>A0AA87NQX9_TREMD</name>
<keyword evidence="1" id="KW-0472">Membrane</keyword>
<evidence type="ECO:0000313" key="3">
    <source>
        <dbReference type="Proteomes" id="UP000014634"/>
    </source>
</evidence>
<proteinExistence type="predicted"/>